<keyword evidence="3" id="KW-0862">Zinc</keyword>
<dbReference type="PANTHER" id="PTHR37557:SF4">
    <property type="entry name" value="CCHC-TYPE DOMAIN-CONTAINING PROTEIN"/>
    <property type="match status" value="1"/>
</dbReference>
<accession>D7EM12</accession>
<dbReference type="OMA" id="FFHAPEI"/>
<dbReference type="PANTHER" id="PTHR37557">
    <property type="entry name" value="115 KDA PROTEIN IN TYPE-1 RETROTRANSPOSABLE ELEMENT R1DM-LIKE PROTEIN-RELATED-RELATED"/>
    <property type="match status" value="1"/>
</dbReference>
<dbReference type="EMBL" id="KQ972530">
    <property type="protein sequence ID" value="EFA12506.1"/>
    <property type="molecule type" value="Genomic_DNA"/>
</dbReference>
<evidence type="ECO:0000313" key="7">
    <source>
        <dbReference type="Proteomes" id="UP000007266"/>
    </source>
</evidence>
<keyword evidence="1" id="KW-0479">Metal-binding</keyword>
<dbReference type="InterPro" id="IPR012337">
    <property type="entry name" value="RNaseH-like_sf"/>
</dbReference>
<dbReference type="Proteomes" id="UP000007266">
    <property type="component" value="Unassembled WGS sequence"/>
</dbReference>
<dbReference type="STRING" id="7070.D7EM12"/>
<dbReference type="Pfam" id="PF02892">
    <property type="entry name" value="zf-BED"/>
    <property type="match status" value="1"/>
</dbReference>
<keyword evidence="2 4" id="KW-0863">Zinc-finger</keyword>
<dbReference type="SUPFAM" id="SSF53098">
    <property type="entry name" value="Ribonuclease H-like"/>
    <property type="match status" value="1"/>
</dbReference>
<dbReference type="GO" id="GO:0003677">
    <property type="term" value="F:DNA binding"/>
    <property type="evidence" value="ECO:0007669"/>
    <property type="project" value="InterPro"/>
</dbReference>
<proteinExistence type="predicted"/>
<evidence type="ECO:0000256" key="3">
    <source>
        <dbReference type="ARBA" id="ARBA00022833"/>
    </source>
</evidence>
<organism evidence="6 7">
    <name type="scientific">Tribolium castaneum</name>
    <name type="common">Red flour beetle</name>
    <dbReference type="NCBI Taxonomy" id="7070"/>
    <lineage>
        <taxon>Eukaryota</taxon>
        <taxon>Metazoa</taxon>
        <taxon>Ecdysozoa</taxon>
        <taxon>Arthropoda</taxon>
        <taxon>Hexapoda</taxon>
        <taxon>Insecta</taxon>
        <taxon>Pterygota</taxon>
        <taxon>Neoptera</taxon>
        <taxon>Endopterygota</taxon>
        <taxon>Coleoptera</taxon>
        <taxon>Polyphaga</taxon>
        <taxon>Cucujiformia</taxon>
        <taxon>Tenebrionidae</taxon>
        <taxon>Tenebrionidae incertae sedis</taxon>
        <taxon>Tribolium</taxon>
    </lineage>
</organism>
<dbReference type="eggNOG" id="KOG1121">
    <property type="taxonomic scope" value="Eukaryota"/>
</dbReference>
<sequence length="323" mass="36593">MASKSKSEVWGYFEKDILTNEATCLYCKKTYQTSGNTSNLWNHIKKVHNIENEKGTLSTADTVSLSSMSAMSSSGDFQESESASHERKQKVLVLDSYFYKTSTQKKKEIDNLVIDMITLDMQPLSIVGDVGFQQLINKLDPHYKLPSKTQVKEVLLPRRYNEVKIKLKQILEGDVATQWNSTYLMIQRILQIGDSLTVAILNIKSDYTPLSLEEKLNLKELIKTLEIFFHAPEIISGDYVTSSLVVPIVTGMYTKLNEVERNLTDSGSEISKKFLAQIRNQLDKRLACFEAKTIPKLACLLDPRFKTLAFKNKDNSLNGQACI</sequence>
<evidence type="ECO:0000256" key="2">
    <source>
        <dbReference type="ARBA" id="ARBA00022771"/>
    </source>
</evidence>
<reference evidence="6 7" key="2">
    <citation type="journal article" date="2010" name="Nucleic Acids Res.">
        <title>BeetleBase in 2010: revisions to provide comprehensive genomic information for Tribolium castaneum.</title>
        <authorList>
            <person name="Kim H.S."/>
            <person name="Murphy T."/>
            <person name="Xia J."/>
            <person name="Caragea D."/>
            <person name="Park Y."/>
            <person name="Beeman R.W."/>
            <person name="Lorenzen M.D."/>
            <person name="Butcher S."/>
            <person name="Manak J.R."/>
            <person name="Brown S.J."/>
        </authorList>
    </citation>
    <scope>NUCLEOTIDE SEQUENCE [LARGE SCALE GENOMIC DNA]</scope>
    <source>
        <strain evidence="6 7">Georgia GA2</strain>
    </source>
</reference>
<evidence type="ECO:0000256" key="1">
    <source>
        <dbReference type="ARBA" id="ARBA00022723"/>
    </source>
</evidence>
<protein>
    <recommendedName>
        <fullName evidence="5">BED-type domain-containing protein</fullName>
    </recommendedName>
</protein>
<reference evidence="6 7" key="1">
    <citation type="journal article" date="2008" name="Nature">
        <title>The genome of the model beetle and pest Tribolium castaneum.</title>
        <authorList>
            <consortium name="Tribolium Genome Sequencing Consortium"/>
            <person name="Richards S."/>
            <person name="Gibbs R.A."/>
            <person name="Weinstock G.M."/>
            <person name="Brown S.J."/>
            <person name="Denell R."/>
            <person name="Beeman R.W."/>
            <person name="Gibbs R."/>
            <person name="Beeman R.W."/>
            <person name="Brown S.J."/>
            <person name="Bucher G."/>
            <person name="Friedrich M."/>
            <person name="Grimmelikhuijzen C.J."/>
            <person name="Klingler M."/>
            <person name="Lorenzen M."/>
            <person name="Richards S."/>
            <person name="Roth S."/>
            <person name="Schroder R."/>
            <person name="Tautz D."/>
            <person name="Zdobnov E.M."/>
            <person name="Muzny D."/>
            <person name="Gibbs R.A."/>
            <person name="Weinstock G.M."/>
            <person name="Attaway T."/>
            <person name="Bell S."/>
            <person name="Buhay C.J."/>
            <person name="Chandrabose M.N."/>
            <person name="Chavez D."/>
            <person name="Clerk-Blankenburg K.P."/>
            <person name="Cree A."/>
            <person name="Dao M."/>
            <person name="Davis C."/>
            <person name="Chacko J."/>
            <person name="Dinh H."/>
            <person name="Dugan-Rocha S."/>
            <person name="Fowler G."/>
            <person name="Garner T.T."/>
            <person name="Garnes J."/>
            <person name="Gnirke A."/>
            <person name="Hawes A."/>
            <person name="Hernandez J."/>
            <person name="Hines S."/>
            <person name="Holder M."/>
            <person name="Hume J."/>
            <person name="Jhangiani S.N."/>
            <person name="Joshi V."/>
            <person name="Khan Z.M."/>
            <person name="Jackson L."/>
            <person name="Kovar C."/>
            <person name="Kowis A."/>
            <person name="Lee S."/>
            <person name="Lewis L.R."/>
            <person name="Margolis J."/>
            <person name="Morgan M."/>
            <person name="Nazareth L.V."/>
            <person name="Nguyen N."/>
            <person name="Okwuonu G."/>
            <person name="Parker D."/>
            <person name="Richards S."/>
            <person name="Ruiz S.J."/>
            <person name="Santibanez J."/>
            <person name="Savard J."/>
            <person name="Scherer S.E."/>
            <person name="Schneider B."/>
            <person name="Sodergren E."/>
            <person name="Tautz D."/>
            <person name="Vattahil S."/>
            <person name="Villasana D."/>
            <person name="White C.S."/>
            <person name="Wright R."/>
            <person name="Park Y."/>
            <person name="Beeman R.W."/>
            <person name="Lord J."/>
            <person name="Oppert B."/>
            <person name="Lorenzen M."/>
            <person name="Brown S."/>
            <person name="Wang L."/>
            <person name="Savard J."/>
            <person name="Tautz D."/>
            <person name="Richards S."/>
            <person name="Weinstock G."/>
            <person name="Gibbs R.A."/>
            <person name="Liu Y."/>
            <person name="Worley K."/>
            <person name="Weinstock G."/>
            <person name="Elsik C.G."/>
            <person name="Reese J.T."/>
            <person name="Elhaik E."/>
            <person name="Landan G."/>
            <person name="Graur D."/>
            <person name="Arensburger P."/>
            <person name="Atkinson P."/>
            <person name="Beeman R.W."/>
            <person name="Beidler J."/>
            <person name="Brown S.J."/>
            <person name="Demuth J.P."/>
            <person name="Drury D.W."/>
            <person name="Du Y.Z."/>
            <person name="Fujiwara H."/>
            <person name="Lorenzen M."/>
            <person name="Maselli V."/>
            <person name="Osanai M."/>
            <person name="Park Y."/>
            <person name="Robertson H.M."/>
            <person name="Tu Z."/>
            <person name="Wang J.J."/>
            <person name="Wang S."/>
            <person name="Richards S."/>
            <person name="Song H."/>
            <person name="Zhang L."/>
            <person name="Sodergren E."/>
            <person name="Werner D."/>
            <person name="Stanke M."/>
            <person name="Morgenstern B."/>
            <person name="Solovyev V."/>
            <person name="Kosarev P."/>
            <person name="Brown G."/>
            <person name="Chen H.C."/>
            <person name="Ermolaeva O."/>
            <person name="Hlavina W."/>
            <person name="Kapustin Y."/>
            <person name="Kiryutin B."/>
            <person name="Kitts P."/>
            <person name="Maglott D."/>
            <person name="Pruitt K."/>
            <person name="Sapojnikov V."/>
            <person name="Souvorov A."/>
            <person name="Mackey A.J."/>
            <person name="Waterhouse R.M."/>
            <person name="Wyder S."/>
            <person name="Zdobnov E.M."/>
            <person name="Zdobnov E.M."/>
            <person name="Wyder S."/>
            <person name="Kriventseva E.V."/>
            <person name="Kadowaki T."/>
            <person name="Bork P."/>
            <person name="Aranda M."/>
            <person name="Bao R."/>
            <person name="Beermann A."/>
            <person name="Berns N."/>
            <person name="Bolognesi R."/>
            <person name="Bonneton F."/>
            <person name="Bopp D."/>
            <person name="Brown S.J."/>
            <person name="Bucher G."/>
            <person name="Butts T."/>
            <person name="Chaumot A."/>
            <person name="Denell R.E."/>
            <person name="Ferrier D.E."/>
            <person name="Friedrich M."/>
            <person name="Gordon C.M."/>
            <person name="Jindra M."/>
            <person name="Klingler M."/>
            <person name="Lan Q."/>
            <person name="Lattorff H.M."/>
            <person name="Laudet V."/>
            <person name="von Levetsow C."/>
            <person name="Liu Z."/>
            <person name="Lutz R."/>
            <person name="Lynch J.A."/>
            <person name="da Fonseca R.N."/>
            <person name="Posnien N."/>
            <person name="Reuter R."/>
            <person name="Roth S."/>
            <person name="Savard J."/>
            <person name="Schinko J.B."/>
            <person name="Schmitt C."/>
            <person name="Schoppmeier M."/>
            <person name="Schroder R."/>
            <person name="Shippy T.D."/>
            <person name="Simonnet F."/>
            <person name="Marques-Souza H."/>
            <person name="Tautz D."/>
            <person name="Tomoyasu Y."/>
            <person name="Trauner J."/>
            <person name="Van der Zee M."/>
            <person name="Vervoort M."/>
            <person name="Wittkopp N."/>
            <person name="Wimmer E.A."/>
            <person name="Yang X."/>
            <person name="Jones A.K."/>
            <person name="Sattelle D.B."/>
            <person name="Ebert P.R."/>
            <person name="Nelson D."/>
            <person name="Scott J.G."/>
            <person name="Beeman R.W."/>
            <person name="Muthukrishnan S."/>
            <person name="Kramer K.J."/>
            <person name="Arakane Y."/>
            <person name="Beeman R.W."/>
            <person name="Zhu Q."/>
            <person name="Hogenkamp D."/>
            <person name="Dixit R."/>
            <person name="Oppert B."/>
            <person name="Jiang H."/>
            <person name="Zou Z."/>
            <person name="Marshall J."/>
            <person name="Elpidina E."/>
            <person name="Vinokurov K."/>
            <person name="Oppert C."/>
            <person name="Zou Z."/>
            <person name="Evans J."/>
            <person name="Lu Z."/>
            <person name="Zhao P."/>
            <person name="Sumathipala N."/>
            <person name="Altincicek B."/>
            <person name="Vilcinskas A."/>
            <person name="Williams M."/>
            <person name="Hultmark D."/>
            <person name="Hetru C."/>
            <person name="Jiang H."/>
            <person name="Grimmelikhuijzen C.J."/>
            <person name="Hauser F."/>
            <person name="Cazzamali G."/>
            <person name="Williamson M."/>
            <person name="Park Y."/>
            <person name="Li B."/>
            <person name="Tanaka Y."/>
            <person name="Predel R."/>
            <person name="Neupert S."/>
            <person name="Schachtner J."/>
            <person name="Verleyen P."/>
            <person name="Raible F."/>
            <person name="Bork P."/>
            <person name="Friedrich M."/>
            <person name="Walden K.K."/>
            <person name="Robertson H.M."/>
            <person name="Angeli S."/>
            <person name="Foret S."/>
            <person name="Bucher G."/>
            <person name="Schuetz S."/>
            <person name="Maleszka R."/>
            <person name="Wimmer E.A."/>
            <person name="Beeman R.W."/>
            <person name="Lorenzen M."/>
            <person name="Tomoyasu Y."/>
            <person name="Miller S.C."/>
            <person name="Grossmann D."/>
            <person name="Bucher G."/>
        </authorList>
    </citation>
    <scope>NUCLEOTIDE SEQUENCE [LARGE SCALE GENOMIC DNA]</scope>
    <source>
        <strain evidence="6 7">Georgia GA2</strain>
    </source>
</reference>
<dbReference type="InterPro" id="IPR036236">
    <property type="entry name" value="Znf_C2H2_sf"/>
</dbReference>
<keyword evidence="7" id="KW-1185">Reference proteome</keyword>
<dbReference type="AlphaFoldDB" id="D7EM12"/>
<dbReference type="SUPFAM" id="SSF57667">
    <property type="entry name" value="beta-beta-alpha zinc fingers"/>
    <property type="match status" value="1"/>
</dbReference>
<dbReference type="SMART" id="SM00614">
    <property type="entry name" value="ZnF_BED"/>
    <property type="match status" value="1"/>
</dbReference>
<dbReference type="PROSITE" id="PS50808">
    <property type="entry name" value="ZF_BED"/>
    <property type="match status" value="1"/>
</dbReference>
<evidence type="ECO:0000256" key="4">
    <source>
        <dbReference type="PROSITE-ProRule" id="PRU00027"/>
    </source>
</evidence>
<dbReference type="InterPro" id="IPR003656">
    <property type="entry name" value="Znf_BED"/>
</dbReference>
<name>D7EM12_TRICA</name>
<dbReference type="InParanoid" id="D7EM12"/>
<gene>
    <name evidence="6" type="primary">GLEAN_12931</name>
    <name evidence="6" type="ORF">TcasGA2_TC012931</name>
</gene>
<dbReference type="HOGENOM" id="CLU_861479_0_0_1"/>
<feature type="domain" description="BED-type" evidence="5">
    <location>
        <begin position="4"/>
        <end position="55"/>
    </location>
</feature>
<evidence type="ECO:0000313" key="6">
    <source>
        <dbReference type="EMBL" id="EFA12506.1"/>
    </source>
</evidence>
<dbReference type="GO" id="GO:0008270">
    <property type="term" value="F:zinc ion binding"/>
    <property type="evidence" value="ECO:0007669"/>
    <property type="project" value="UniProtKB-KW"/>
</dbReference>
<dbReference type="PhylomeDB" id="D7EM12"/>
<evidence type="ECO:0000259" key="5">
    <source>
        <dbReference type="PROSITE" id="PS50808"/>
    </source>
</evidence>
<dbReference type="Gene3D" id="1.10.10.1070">
    <property type="entry name" value="Zinc finger, BED domain-containing"/>
    <property type="match status" value="1"/>
</dbReference>